<feature type="coiled-coil region" evidence="1">
    <location>
        <begin position="343"/>
        <end position="396"/>
    </location>
</feature>
<organism evidence="3">
    <name type="scientific">Candidatus Heimdallarchaeum aukensis</name>
    <dbReference type="NCBI Taxonomy" id="2876573"/>
    <lineage>
        <taxon>Archaea</taxon>
        <taxon>Promethearchaeati</taxon>
        <taxon>Candidatus Heimdallarchaeota</taxon>
        <taxon>Candidatus Heimdallarchaeia (ex Rinke et al. 2021) (nom. nud.)</taxon>
        <taxon>Candidatus Heimdallarchaeales</taxon>
        <taxon>Candidatus Heimdallarchaeaceae</taxon>
        <taxon>Candidatus Heimdallarchaeum</taxon>
    </lineage>
</organism>
<feature type="transmembrane region" description="Helical" evidence="2">
    <location>
        <begin position="410"/>
        <end position="430"/>
    </location>
</feature>
<keyword evidence="2" id="KW-0812">Transmembrane</keyword>
<keyword evidence="2" id="KW-0472">Membrane</keyword>
<feature type="transmembrane region" description="Helical" evidence="2">
    <location>
        <begin position="60"/>
        <end position="83"/>
    </location>
</feature>
<keyword evidence="2" id="KW-1133">Transmembrane helix</keyword>
<name>A0A9Y1BPG6_9ARCH</name>
<accession>A0A9Y1BPG6</accession>
<protein>
    <submittedName>
        <fullName evidence="3">Uncharacterized protein</fullName>
    </submittedName>
</protein>
<keyword evidence="1" id="KW-0175">Coiled coil</keyword>
<feature type="transmembrane region" description="Helical" evidence="2">
    <location>
        <begin position="168"/>
        <end position="191"/>
    </location>
</feature>
<feature type="transmembrane region" description="Helical" evidence="2">
    <location>
        <begin position="28"/>
        <end position="48"/>
    </location>
</feature>
<feature type="transmembrane region" description="Helical" evidence="2">
    <location>
        <begin position="232"/>
        <end position="249"/>
    </location>
</feature>
<proteinExistence type="predicted"/>
<dbReference type="AlphaFoldDB" id="A0A9Y1BPG6"/>
<sequence length="555" mass="63697">MSYVEKALYQYIKGIFVDGFKVLFSKKYVVYTSIFLASIISTTVLYILQAFQINTAVDLGNLASLFLKIELALALTYFLSGLILARCPIYFWIIPVVILTGGLVVVFYFLPDILNIIPDLSPYFAVIFYLSWIVLSVFLSFSLSRNFFGNKYLGSALFLGKKKNEGGILFSGIVFVVALVNLALSVYLLRLSIMSLFTPNKQFFLLVASVASIISTTIIFAIIFKLGTYDDVFYTIIAFYYVFTSYILWKLAYYYFTSSDIGEITVSNVDVIISVFTSLFWAIYSMSSYGRKIIQIKALDEELEKTEKIIKQETLEEQKEFERIKSMKIPQIKITDDDSWLEKRKKIQQMKKAEKEKLKALKKFNKKREKRKKLAQVRLEEAKKETEERIAKSKEKWFIFRIPDLLGPDGVLLTIMGMILGYHVTNIQFLSQEDLFSSIYYLSSDRLFGLRDKFAIVSIMVIIVIFLISYETSEKFRKYASPELYRLEILPSFDELMELIEKVRTGEVSWQSIAKDIILSGAKAAVGAAATKAFITPSKTIARKFKKLISRDEEG</sequence>
<dbReference type="Proteomes" id="UP001201020">
    <property type="component" value="Chromosome"/>
</dbReference>
<feature type="transmembrane region" description="Helical" evidence="2">
    <location>
        <begin position="203"/>
        <end position="226"/>
    </location>
</feature>
<reference evidence="3" key="1">
    <citation type="journal article" date="2022" name="Nat. Microbiol.">
        <title>Unique mobile elements and scalable gene flow at the prokaryote-eukaryote boundary revealed by circularized Asgard archaea genomes.</title>
        <authorList>
            <person name="Wu F."/>
            <person name="Speth D.R."/>
            <person name="Philosof A."/>
            <person name="Cremiere A."/>
            <person name="Narayanan A."/>
            <person name="Barco R.A."/>
            <person name="Connon S.A."/>
            <person name="Amend J.P."/>
            <person name="Antoshechkin I.A."/>
            <person name="Orphan V.J."/>
        </authorList>
    </citation>
    <scope>NUCLEOTIDE SEQUENCE</scope>
    <source>
        <strain evidence="3">PM71</strain>
    </source>
</reference>
<gene>
    <name evidence="3" type="ORF">K9W45_05785</name>
</gene>
<evidence type="ECO:0000256" key="2">
    <source>
        <dbReference type="SAM" id="Phobius"/>
    </source>
</evidence>
<dbReference type="EMBL" id="CP084166">
    <property type="protein sequence ID" value="UJG41974.1"/>
    <property type="molecule type" value="Genomic_DNA"/>
</dbReference>
<feature type="transmembrane region" description="Helical" evidence="2">
    <location>
        <begin position="89"/>
        <end position="110"/>
    </location>
</feature>
<feature type="transmembrane region" description="Helical" evidence="2">
    <location>
        <begin position="450"/>
        <end position="470"/>
    </location>
</feature>
<evidence type="ECO:0000256" key="1">
    <source>
        <dbReference type="SAM" id="Coils"/>
    </source>
</evidence>
<feature type="transmembrane region" description="Helical" evidence="2">
    <location>
        <begin position="122"/>
        <end position="148"/>
    </location>
</feature>
<evidence type="ECO:0000313" key="3">
    <source>
        <dbReference type="EMBL" id="UJG41974.1"/>
    </source>
</evidence>